<dbReference type="InterPro" id="IPR036890">
    <property type="entry name" value="HATPase_C_sf"/>
</dbReference>
<accession>A0A4R1BDD5</accession>
<dbReference type="AlphaFoldDB" id="A0A4R1BDD5"/>
<dbReference type="Pfam" id="PF13581">
    <property type="entry name" value="HATPase_c_2"/>
    <property type="match status" value="1"/>
</dbReference>
<dbReference type="SUPFAM" id="SSF55874">
    <property type="entry name" value="ATPase domain of HSP90 chaperone/DNA topoisomerase II/histidine kinase"/>
    <property type="match status" value="1"/>
</dbReference>
<keyword evidence="3" id="KW-0547">Nucleotide-binding</keyword>
<keyword evidence="1" id="KW-0418">Kinase</keyword>
<evidence type="ECO:0000313" key="3">
    <source>
        <dbReference type="EMBL" id="TCJ15115.1"/>
    </source>
</evidence>
<keyword evidence="4" id="KW-1185">Reference proteome</keyword>
<dbReference type="GO" id="GO:0004674">
    <property type="term" value="F:protein serine/threonine kinase activity"/>
    <property type="evidence" value="ECO:0007669"/>
    <property type="project" value="UniProtKB-KW"/>
</dbReference>
<evidence type="ECO:0000259" key="2">
    <source>
        <dbReference type="Pfam" id="PF13581"/>
    </source>
</evidence>
<protein>
    <submittedName>
        <fullName evidence="3">ATP-binding protein</fullName>
    </submittedName>
</protein>
<comment type="caution">
    <text evidence="3">The sequence shown here is derived from an EMBL/GenBank/DDBJ whole genome shotgun (WGS) entry which is preliminary data.</text>
</comment>
<keyword evidence="1" id="KW-0723">Serine/threonine-protein kinase</keyword>
<evidence type="ECO:0000313" key="4">
    <source>
        <dbReference type="Proteomes" id="UP000295244"/>
    </source>
</evidence>
<feature type="domain" description="Histidine kinase/HSP90-like ATPase" evidence="2">
    <location>
        <begin position="9"/>
        <end position="116"/>
    </location>
</feature>
<dbReference type="OrthoDB" id="4828148at2"/>
<dbReference type="GO" id="GO:0005524">
    <property type="term" value="F:ATP binding"/>
    <property type="evidence" value="ECO:0007669"/>
    <property type="project" value="UniProtKB-KW"/>
</dbReference>
<reference evidence="3 4" key="1">
    <citation type="submission" date="2019-03" db="EMBL/GenBank/DDBJ databases">
        <title>Whole genome sequence of a novel Rubrobacter taiwanensis strain, isolated from Yellowstone National Park.</title>
        <authorList>
            <person name="Freed S."/>
            <person name="Ramaley R.F."/>
            <person name="Kyndt J.A."/>
        </authorList>
    </citation>
    <scope>NUCLEOTIDE SEQUENCE [LARGE SCALE GENOMIC DNA]</scope>
    <source>
        <strain evidence="3 4">Yellowstone</strain>
    </source>
</reference>
<dbReference type="InterPro" id="IPR050267">
    <property type="entry name" value="Anti-sigma-factor_SerPK"/>
</dbReference>
<name>A0A4R1BDD5_9ACTN</name>
<dbReference type="EMBL" id="SKBU01000028">
    <property type="protein sequence ID" value="TCJ15115.1"/>
    <property type="molecule type" value="Genomic_DNA"/>
</dbReference>
<dbReference type="InterPro" id="IPR003594">
    <property type="entry name" value="HATPase_dom"/>
</dbReference>
<dbReference type="Proteomes" id="UP000295244">
    <property type="component" value="Unassembled WGS sequence"/>
</dbReference>
<sequence>MELEIEHRFPPTPDSVAAARRSLGRLAGHVPEPLLSDLRLLVSELVTNSVRHARLGSKDVIELRVALSGDSVRLEVADPGPGFEATLRPPGPDGSSGWGLHVVDAIADRWGVDHRDSTRVWVEINRPSEPRKRPPGNRPGALSLLSCCAFLTT</sequence>
<dbReference type="RefSeq" id="WP_132692559.1">
    <property type="nucleotide sequence ID" value="NZ_SKBU01000028.1"/>
</dbReference>
<gene>
    <name evidence="3" type="ORF">E0L93_13240</name>
</gene>
<dbReference type="PANTHER" id="PTHR35526">
    <property type="entry name" value="ANTI-SIGMA-F FACTOR RSBW-RELATED"/>
    <property type="match status" value="1"/>
</dbReference>
<keyword evidence="3" id="KW-0067">ATP-binding</keyword>
<proteinExistence type="predicted"/>
<dbReference type="PANTHER" id="PTHR35526:SF3">
    <property type="entry name" value="ANTI-SIGMA-F FACTOR RSBW"/>
    <property type="match status" value="1"/>
</dbReference>
<dbReference type="CDD" id="cd16936">
    <property type="entry name" value="HATPase_RsbW-like"/>
    <property type="match status" value="1"/>
</dbReference>
<dbReference type="Gene3D" id="3.30.565.10">
    <property type="entry name" value="Histidine kinase-like ATPase, C-terminal domain"/>
    <property type="match status" value="1"/>
</dbReference>
<organism evidence="3 4">
    <name type="scientific">Rubrobacter taiwanensis</name>
    <dbReference type="NCBI Taxonomy" id="185139"/>
    <lineage>
        <taxon>Bacteria</taxon>
        <taxon>Bacillati</taxon>
        <taxon>Actinomycetota</taxon>
        <taxon>Rubrobacteria</taxon>
        <taxon>Rubrobacterales</taxon>
        <taxon>Rubrobacteraceae</taxon>
        <taxon>Rubrobacter</taxon>
    </lineage>
</organism>
<evidence type="ECO:0000256" key="1">
    <source>
        <dbReference type="ARBA" id="ARBA00022527"/>
    </source>
</evidence>
<keyword evidence="1" id="KW-0808">Transferase</keyword>